<dbReference type="AlphaFoldDB" id="A0A9P3ZLF1"/>
<dbReference type="RefSeq" id="WP_022332562.1">
    <property type="nucleotide sequence ID" value="NZ_DAWDUM010000013.1"/>
</dbReference>
<dbReference type="InterPro" id="IPR033985">
    <property type="entry name" value="SusD-like_N"/>
</dbReference>
<dbReference type="InterPro" id="IPR011990">
    <property type="entry name" value="TPR-like_helical_dom_sf"/>
</dbReference>
<organism evidence="3 5">
    <name type="scientific">Alistipes onderdonkii</name>
    <dbReference type="NCBI Taxonomy" id="328813"/>
    <lineage>
        <taxon>Bacteria</taxon>
        <taxon>Pseudomonadati</taxon>
        <taxon>Bacteroidota</taxon>
        <taxon>Bacteroidia</taxon>
        <taxon>Bacteroidales</taxon>
        <taxon>Rikenellaceae</taxon>
        <taxon>Alistipes</taxon>
    </lineage>
</organism>
<keyword evidence="1" id="KW-0732">Signal</keyword>
<reference evidence="4" key="2">
    <citation type="submission" date="2022-06" db="EMBL/GenBank/DDBJ databases">
        <title>Isolation of gut microbiota from human fecal samples.</title>
        <authorList>
            <person name="Pamer E.G."/>
            <person name="Barat B."/>
            <person name="Waligurski E."/>
            <person name="Medina S."/>
            <person name="Paddock L."/>
            <person name="Mostad J."/>
        </authorList>
    </citation>
    <scope>NUCLEOTIDE SEQUENCE</scope>
    <source>
        <strain evidence="4">DFI.6.22</strain>
    </source>
</reference>
<sequence>MKKSIFYTFGLALAAIAFASCDDFLDKMPDSRAELDTEEKVVKMLVSAYPDNTYNMCAEFSSDNVDDYGSIKSYNQLQEELYNWQEVSSVETNENPNAVWGDAYTAIAAANQALAAIEELGGAKTAKLQAAKGEALICRAYAHWVLVNMFCMHYNTNHPDDLGVPYMEHAETELNPKYSRGTVAGVYEKMIEDIETGIPLIDDAIYSAPKYHFNYKAACCFASRVFLFHEDWDNAIKYASMALGSDPKSQLRDLDYLAAFPRNPLNDISKAYNSTSLKANYLISTGLSNAGAIFCNYGSQNRYTHGKSIAAYETIETSATTMSPLGSKYGWKLRTWVYGSGRYLLPRVPYLFEYSDPVQAIGFTHSLFVVASGDEALLNRAEAYIMKKDYPAALADMNMWAQNQLTASYYKGLTEESINKWADALGYDMTPKDPEKPEDDLKNMYRTAKKKLNPGFVIDPGTQENMIHAILFMRRIEFMHLGMRWFDTRRYGITLYRRLIDQDEDTLVKVTDTMTDEGGNRDPRRCLQLPPDVIAAGLTANPR</sequence>
<dbReference type="Gene3D" id="1.25.40.900">
    <property type="match status" value="1"/>
</dbReference>
<dbReference type="Gene3D" id="1.25.40.390">
    <property type="match status" value="1"/>
</dbReference>
<evidence type="ECO:0000313" key="5">
    <source>
        <dbReference type="Proteomes" id="UP000323119"/>
    </source>
</evidence>
<gene>
    <name evidence="3" type="ORF">F2S36_00690</name>
    <name evidence="4" type="ORF">NE651_13045</name>
</gene>
<dbReference type="EMBL" id="JANGBQ010000022">
    <property type="protein sequence ID" value="MCQ5083809.1"/>
    <property type="molecule type" value="Genomic_DNA"/>
</dbReference>
<name>A0A9P3ZLF1_9BACT</name>
<dbReference type="EMBL" id="VVUY01000001">
    <property type="protein sequence ID" value="KAA2564289.1"/>
    <property type="molecule type" value="Genomic_DNA"/>
</dbReference>
<protein>
    <submittedName>
        <fullName evidence="3">RagB/SusD family nutrient uptake outer membrane protein</fullName>
    </submittedName>
</protein>
<dbReference type="SUPFAM" id="SSF48452">
    <property type="entry name" value="TPR-like"/>
    <property type="match status" value="1"/>
</dbReference>
<accession>A0A9P3ZLF1</accession>
<dbReference type="PROSITE" id="PS51257">
    <property type="entry name" value="PROKAR_LIPOPROTEIN"/>
    <property type="match status" value="1"/>
</dbReference>
<evidence type="ECO:0000256" key="1">
    <source>
        <dbReference type="SAM" id="SignalP"/>
    </source>
</evidence>
<evidence type="ECO:0000313" key="4">
    <source>
        <dbReference type="EMBL" id="MCQ5083809.1"/>
    </source>
</evidence>
<dbReference type="Proteomes" id="UP001205035">
    <property type="component" value="Unassembled WGS sequence"/>
</dbReference>
<dbReference type="GO" id="GO:0009279">
    <property type="term" value="C:cell outer membrane"/>
    <property type="evidence" value="ECO:0007669"/>
    <property type="project" value="UniProtKB-SubCell"/>
</dbReference>
<proteinExistence type="predicted"/>
<dbReference type="Proteomes" id="UP000323119">
    <property type="component" value="Unassembled WGS sequence"/>
</dbReference>
<dbReference type="Pfam" id="PF14322">
    <property type="entry name" value="SusD-like_3"/>
    <property type="match status" value="1"/>
</dbReference>
<feature type="chain" id="PRO_5040325218" evidence="1">
    <location>
        <begin position="20"/>
        <end position="543"/>
    </location>
</feature>
<feature type="signal peptide" evidence="1">
    <location>
        <begin position="1"/>
        <end position="19"/>
    </location>
</feature>
<feature type="domain" description="SusD-like N-terminal" evidence="2">
    <location>
        <begin position="23"/>
        <end position="227"/>
    </location>
</feature>
<comment type="caution">
    <text evidence="3">The sequence shown here is derived from an EMBL/GenBank/DDBJ whole genome shotgun (WGS) entry which is preliminary data.</text>
</comment>
<evidence type="ECO:0000313" key="3">
    <source>
        <dbReference type="EMBL" id="KAA2564289.1"/>
    </source>
</evidence>
<reference evidence="3 5" key="1">
    <citation type="journal article" date="2019" name="Nat. Med.">
        <title>A library of human gut bacterial isolates paired with longitudinal multiomics data enables mechanistic microbiome research.</title>
        <authorList>
            <person name="Poyet M."/>
            <person name="Groussin M."/>
            <person name="Gibbons S.M."/>
            <person name="Avila-Pacheco J."/>
            <person name="Jiang X."/>
            <person name="Kearney S.M."/>
            <person name="Perrotta A.R."/>
            <person name="Berdy B."/>
            <person name="Zhao S."/>
            <person name="Lieberman T.D."/>
            <person name="Swanson P.K."/>
            <person name="Smith M."/>
            <person name="Roesemann S."/>
            <person name="Alexander J.E."/>
            <person name="Rich S.A."/>
            <person name="Livny J."/>
            <person name="Vlamakis H."/>
            <person name="Clish C."/>
            <person name="Bullock K."/>
            <person name="Deik A."/>
            <person name="Scott J."/>
            <person name="Pierce K.A."/>
            <person name="Xavier R.J."/>
            <person name="Alm E.J."/>
        </authorList>
    </citation>
    <scope>NUCLEOTIDE SEQUENCE [LARGE SCALE GENOMIC DNA]</scope>
    <source>
        <strain evidence="3 5">BIOML-A204</strain>
    </source>
</reference>
<evidence type="ECO:0000259" key="2">
    <source>
        <dbReference type="Pfam" id="PF14322"/>
    </source>
</evidence>